<gene>
    <name evidence="2" type="ORF">AABD04_20425</name>
</gene>
<reference evidence="2 3" key="1">
    <citation type="submission" date="2024-03" db="EMBL/GenBank/DDBJ databases">
        <title>Rhodococcus navarretei sp. nov. and Pseudarthrobacter quantumdoti sp. nov., two new species with the ability to biosynthesize Quantum Dots isolated from soil samples at Union Glacier, Antarctica.</title>
        <authorList>
            <person name="Vargas M."/>
        </authorList>
    </citation>
    <scope>NUCLEOTIDE SEQUENCE [LARGE SCALE GENOMIC DNA]</scope>
    <source>
        <strain evidence="2 3">EXRC-4A-4</strain>
    </source>
</reference>
<evidence type="ECO:0000313" key="3">
    <source>
        <dbReference type="Proteomes" id="UP001456513"/>
    </source>
</evidence>
<feature type="region of interest" description="Disordered" evidence="1">
    <location>
        <begin position="1"/>
        <end position="52"/>
    </location>
</feature>
<proteinExistence type="predicted"/>
<accession>A0ABU9D2L1</accession>
<dbReference type="Proteomes" id="UP001456513">
    <property type="component" value="Unassembled WGS sequence"/>
</dbReference>
<protein>
    <submittedName>
        <fullName evidence="2">Uncharacterized protein</fullName>
    </submittedName>
</protein>
<evidence type="ECO:0000313" key="2">
    <source>
        <dbReference type="EMBL" id="MEK8073216.1"/>
    </source>
</evidence>
<dbReference type="EMBL" id="JBBPCN010000001">
    <property type="protein sequence ID" value="MEK8073216.1"/>
    <property type="molecule type" value="Genomic_DNA"/>
</dbReference>
<evidence type="ECO:0000256" key="1">
    <source>
        <dbReference type="SAM" id="MobiDB-lite"/>
    </source>
</evidence>
<dbReference type="RefSeq" id="WP_341442292.1">
    <property type="nucleotide sequence ID" value="NZ_JBBPCN010000001.1"/>
</dbReference>
<keyword evidence="3" id="KW-1185">Reference proteome</keyword>
<sequence>MRHEIDVFRGAERSGARFGGRPQGGLAPPAGGMRDRSSTSAGDHLPPAELAR</sequence>
<organism evidence="2 3">
    <name type="scientific">Rhodococcus navarretei</name>
    <dbReference type="NCBI Taxonomy" id="3128981"/>
    <lineage>
        <taxon>Bacteria</taxon>
        <taxon>Bacillati</taxon>
        <taxon>Actinomycetota</taxon>
        <taxon>Actinomycetes</taxon>
        <taxon>Mycobacteriales</taxon>
        <taxon>Nocardiaceae</taxon>
        <taxon>Rhodococcus</taxon>
    </lineage>
</organism>
<name>A0ABU9D2L1_9NOCA</name>
<comment type="caution">
    <text evidence="2">The sequence shown here is derived from an EMBL/GenBank/DDBJ whole genome shotgun (WGS) entry which is preliminary data.</text>
</comment>
<feature type="compositionally biased region" description="Basic and acidic residues" evidence="1">
    <location>
        <begin position="1"/>
        <end position="15"/>
    </location>
</feature>